<proteinExistence type="predicted"/>
<organism evidence="1 2">
    <name type="scientific">Linderina macrospora</name>
    <dbReference type="NCBI Taxonomy" id="4868"/>
    <lineage>
        <taxon>Eukaryota</taxon>
        <taxon>Fungi</taxon>
        <taxon>Fungi incertae sedis</taxon>
        <taxon>Zoopagomycota</taxon>
        <taxon>Kickxellomycotina</taxon>
        <taxon>Kickxellomycetes</taxon>
        <taxon>Kickxellales</taxon>
        <taxon>Kickxellaceae</taxon>
        <taxon>Linderina</taxon>
    </lineage>
</organism>
<dbReference type="EMBL" id="JANBPW010006543">
    <property type="protein sequence ID" value="KAJ1929220.1"/>
    <property type="molecule type" value="Genomic_DNA"/>
</dbReference>
<name>A0ACC1IY28_9FUNG</name>
<gene>
    <name evidence="1" type="ORF">FBU59_007066</name>
</gene>
<accession>A0ACC1IY28</accession>
<protein>
    <submittedName>
        <fullName evidence="1">Uncharacterized protein</fullName>
    </submittedName>
</protein>
<feature type="non-terminal residue" evidence="1">
    <location>
        <position position="126"/>
    </location>
</feature>
<keyword evidence="2" id="KW-1185">Reference proteome</keyword>
<reference evidence="1" key="1">
    <citation type="submission" date="2022-07" db="EMBL/GenBank/DDBJ databases">
        <title>Phylogenomic reconstructions and comparative analyses of Kickxellomycotina fungi.</title>
        <authorList>
            <person name="Reynolds N.K."/>
            <person name="Stajich J.E."/>
            <person name="Barry K."/>
            <person name="Grigoriev I.V."/>
            <person name="Crous P."/>
            <person name="Smith M.E."/>
        </authorList>
    </citation>
    <scope>NUCLEOTIDE SEQUENCE</scope>
    <source>
        <strain evidence="1">NRRL 5244</strain>
    </source>
</reference>
<dbReference type="Proteomes" id="UP001150603">
    <property type="component" value="Unassembled WGS sequence"/>
</dbReference>
<evidence type="ECO:0000313" key="2">
    <source>
        <dbReference type="Proteomes" id="UP001150603"/>
    </source>
</evidence>
<comment type="caution">
    <text evidence="1">The sequence shown here is derived from an EMBL/GenBank/DDBJ whole genome shotgun (WGS) entry which is preliminary data.</text>
</comment>
<sequence length="126" mass="13774">MNKPFTFDSNESGPPTLSDVLGKEKGSSIAIDAILRSEALMRGLSGNSNEFKNGLTLLLPTNQAFKSLGEIPEDLDTVMKRHFIAQTVTPAMMEAGFIVDSYEKLTMLRFTESSGKVYVQAGKQKP</sequence>
<evidence type="ECO:0000313" key="1">
    <source>
        <dbReference type="EMBL" id="KAJ1929220.1"/>
    </source>
</evidence>